<comment type="caution">
    <text evidence="2">The sequence shown here is derived from an EMBL/GenBank/DDBJ whole genome shotgun (WGS) entry which is preliminary data.</text>
</comment>
<sequence length="107" mass="11309">MPHFSADILDALLDGDPVEREALRALLGTGPDRCAGRRPGPPSLLRPTASTSQVVTSQVVTSRALPHPAPSGQARPHPASVARATTRRPGPASRDRGPTALRRPMPR</sequence>
<dbReference type="OrthoDB" id="8006088at2"/>
<feature type="region of interest" description="Disordered" evidence="1">
    <location>
        <begin position="29"/>
        <end position="107"/>
    </location>
</feature>
<dbReference type="Proteomes" id="UP000035929">
    <property type="component" value="Unassembled WGS sequence"/>
</dbReference>
<feature type="compositionally biased region" description="Low complexity" evidence="1">
    <location>
        <begin position="45"/>
        <end position="62"/>
    </location>
</feature>
<reference evidence="2 3" key="1">
    <citation type="submission" date="2015-03" db="EMBL/GenBank/DDBJ databases">
        <title>Genome sequencing of Methylobacterium aquaticum DSM16371 type strain.</title>
        <authorList>
            <person name="Chaudhry V."/>
            <person name="Patil P.B."/>
        </authorList>
    </citation>
    <scope>NUCLEOTIDE SEQUENCE [LARGE SCALE GENOMIC DNA]</scope>
    <source>
        <strain evidence="2 3">DSM 16371</strain>
    </source>
</reference>
<protein>
    <submittedName>
        <fullName evidence="2">Uncharacterized protein</fullName>
    </submittedName>
</protein>
<accession>A0A0J6T2L1</accession>
<evidence type="ECO:0000313" key="2">
    <source>
        <dbReference type="EMBL" id="KMO40219.1"/>
    </source>
</evidence>
<evidence type="ECO:0000313" key="3">
    <source>
        <dbReference type="Proteomes" id="UP000035929"/>
    </source>
</evidence>
<dbReference type="AlphaFoldDB" id="A0A0J6T2L1"/>
<dbReference type="RefSeq" id="WP_048462355.1">
    <property type="nucleotide sequence ID" value="NZ_LABX01000023.1"/>
</dbReference>
<dbReference type="PATRIC" id="fig|270351.6.peg.3396"/>
<organism evidence="2 3">
    <name type="scientific">Methylobacterium aquaticum</name>
    <dbReference type="NCBI Taxonomy" id="270351"/>
    <lineage>
        <taxon>Bacteria</taxon>
        <taxon>Pseudomonadati</taxon>
        <taxon>Pseudomonadota</taxon>
        <taxon>Alphaproteobacteria</taxon>
        <taxon>Hyphomicrobiales</taxon>
        <taxon>Methylobacteriaceae</taxon>
        <taxon>Methylobacterium</taxon>
    </lineage>
</organism>
<name>A0A0J6T2L1_9HYPH</name>
<evidence type="ECO:0000256" key="1">
    <source>
        <dbReference type="SAM" id="MobiDB-lite"/>
    </source>
</evidence>
<dbReference type="EMBL" id="LABX01000023">
    <property type="protein sequence ID" value="KMO40219.1"/>
    <property type="molecule type" value="Genomic_DNA"/>
</dbReference>
<gene>
    <name evidence="2" type="ORF">VP06_02995</name>
</gene>
<proteinExistence type="predicted"/>